<sequence>MSTSAFNPTPEQQAIIEHDGSAFIEACPGAGKTRVMVERARRAVSQQREAPGRGLAFLSFTEAAVSELEARLYREGVVQKPAFPHFIGTFDSFLWKFLIAPFGAPCERSPARLIPDKKYLEIAPPNVARTLPLECFDRVNGRAIEEELKERGFDRSAKSYETIAKALRASLLEQGHLDFEDARELALNRLKDPPRSQVLATAFAARFTEIIVDEAQDCNALDLEIIDWMRGSGITVKVICDPNQAIYGFRGGVGAELARFGESFPPSERLPMTGNFRSGKNIAKSILALRAPSMRGNEDEALGEYRHEPSPVHVLAYGGNGVPRSVGVKFGELVEALDLNPANCPIVASTLPSACKAAGVVSASKDGALSVRLATTVHTYHAASDMRVKKDALVGFHKIQLELADELTDKTYQQYLLEHEIEPDHWRPRAIAMLDAMRFDRSRHSSASEWLRQAKTLLDPLRKPDASRSISRRLPDKEELGKVFTETDGLRQPAHTIHAVKGLEFDAICVVMTSRHAGSIIDFLSSPPGGEDNESARKIYVGASRARRLLSIAAPKSQAERLRELLLGTGADVELTRV</sequence>
<dbReference type="PROSITE" id="PS51198">
    <property type="entry name" value="UVRD_HELICASE_ATP_BIND"/>
    <property type="match status" value="1"/>
</dbReference>
<keyword evidence="6" id="KW-0238">DNA-binding</keyword>
<dbReference type="InterPro" id="IPR013986">
    <property type="entry name" value="DExx_box_DNA_helicase_dom_sf"/>
</dbReference>
<dbReference type="EC" id="5.6.2.4" evidence="9"/>
<evidence type="ECO:0000256" key="12">
    <source>
        <dbReference type="PROSITE-ProRule" id="PRU00560"/>
    </source>
</evidence>
<dbReference type="PANTHER" id="PTHR11070">
    <property type="entry name" value="UVRD / RECB / PCRA DNA HELICASE FAMILY MEMBER"/>
    <property type="match status" value="1"/>
</dbReference>
<proteinExistence type="inferred from homology"/>
<dbReference type="Pfam" id="PF00580">
    <property type="entry name" value="UvrD-helicase"/>
    <property type="match status" value="1"/>
</dbReference>
<feature type="domain" description="UvrD-like helicase ATP-binding" evidence="13">
    <location>
        <begin position="5"/>
        <end position="279"/>
    </location>
</feature>
<protein>
    <recommendedName>
        <fullName evidence="9">DNA 3'-5' helicase</fullName>
        <ecNumber evidence="9">5.6.2.4</ecNumber>
    </recommendedName>
    <alternativeName>
        <fullName evidence="10">DNA 3'-5' helicase II</fullName>
    </alternativeName>
</protein>
<dbReference type="Gene3D" id="3.40.50.300">
    <property type="entry name" value="P-loop containing nucleotide triphosphate hydrolases"/>
    <property type="match status" value="2"/>
</dbReference>
<dbReference type="Gene3D" id="1.10.10.160">
    <property type="match status" value="1"/>
</dbReference>
<evidence type="ECO:0000259" key="13">
    <source>
        <dbReference type="PROSITE" id="PS51198"/>
    </source>
</evidence>
<evidence type="ECO:0000256" key="6">
    <source>
        <dbReference type="ARBA" id="ARBA00023125"/>
    </source>
</evidence>
<dbReference type="PANTHER" id="PTHR11070:SF2">
    <property type="entry name" value="ATP-DEPENDENT DNA HELICASE SRS2"/>
    <property type="match status" value="1"/>
</dbReference>
<evidence type="ECO:0000256" key="10">
    <source>
        <dbReference type="ARBA" id="ARBA00034923"/>
    </source>
</evidence>
<reference evidence="14 15" key="1">
    <citation type="submission" date="2022-12" db="EMBL/GenBank/DDBJ databases">
        <title>Two new species, Stenotrophomonas aracearum and Stenotrophomonas oahuensis, isolated from Anthurium (Araceae family) in Hawaii.</title>
        <authorList>
            <person name="Chunag S.C."/>
            <person name="Dobhal S."/>
            <person name="Alvarez A."/>
            <person name="Arif M."/>
        </authorList>
    </citation>
    <scope>NUCLEOTIDE SEQUENCE [LARGE SCALE GENOMIC DNA]</scope>
    <source>
        <strain evidence="14 15">A5586</strain>
    </source>
</reference>
<keyword evidence="4 12" id="KW-0347">Helicase</keyword>
<dbReference type="InterPro" id="IPR014017">
    <property type="entry name" value="DNA_helicase_UvrD-like_C"/>
</dbReference>
<evidence type="ECO:0000256" key="3">
    <source>
        <dbReference type="ARBA" id="ARBA00022801"/>
    </source>
</evidence>
<keyword evidence="2 12" id="KW-0547">Nucleotide-binding</keyword>
<gene>
    <name evidence="14" type="ORF">PDM29_17315</name>
</gene>
<comment type="similarity">
    <text evidence="1">Belongs to the helicase family. UvrD subfamily.</text>
</comment>
<evidence type="ECO:0000256" key="1">
    <source>
        <dbReference type="ARBA" id="ARBA00009922"/>
    </source>
</evidence>
<dbReference type="Proteomes" id="UP001302072">
    <property type="component" value="Chromosome"/>
</dbReference>
<comment type="catalytic activity">
    <reaction evidence="8">
        <text>Couples ATP hydrolysis with the unwinding of duplex DNA by translocating in the 3'-5' direction.</text>
        <dbReference type="EC" id="5.6.2.4"/>
    </reaction>
</comment>
<evidence type="ECO:0000313" key="14">
    <source>
        <dbReference type="EMBL" id="WNH52078.1"/>
    </source>
</evidence>
<evidence type="ECO:0000256" key="8">
    <source>
        <dbReference type="ARBA" id="ARBA00034617"/>
    </source>
</evidence>
<evidence type="ECO:0000256" key="7">
    <source>
        <dbReference type="ARBA" id="ARBA00023235"/>
    </source>
</evidence>
<dbReference type="InterPro" id="IPR014016">
    <property type="entry name" value="UvrD-like_ATP-bd"/>
</dbReference>
<dbReference type="InterPro" id="IPR027417">
    <property type="entry name" value="P-loop_NTPase"/>
</dbReference>
<evidence type="ECO:0000256" key="4">
    <source>
        <dbReference type="ARBA" id="ARBA00022806"/>
    </source>
</evidence>
<evidence type="ECO:0000256" key="11">
    <source>
        <dbReference type="ARBA" id="ARBA00048988"/>
    </source>
</evidence>
<keyword evidence="15" id="KW-1185">Reference proteome</keyword>
<evidence type="ECO:0000313" key="15">
    <source>
        <dbReference type="Proteomes" id="UP001302072"/>
    </source>
</evidence>
<feature type="binding site" evidence="12">
    <location>
        <begin position="26"/>
        <end position="33"/>
    </location>
    <ligand>
        <name>ATP</name>
        <dbReference type="ChEBI" id="CHEBI:30616"/>
    </ligand>
</feature>
<dbReference type="RefSeq" id="WP_311191284.1">
    <property type="nucleotide sequence ID" value="NZ_CP115541.1"/>
</dbReference>
<keyword evidence="3 12" id="KW-0378">Hydrolase</keyword>
<evidence type="ECO:0000256" key="5">
    <source>
        <dbReference type="ARBA" id="ARBA00022840"/>
    </source>
</evidence>
<organism evidence="14 15">
    <name type="scientific">Stenotrophomonas oahuensis</name>
    <dbReference type="NCBI Taxonomy" id="3003271"/>
    <lineage>
        <taxon>Bacteria</taxon>
        <taxon>Pseudomonadati</taxon>
        <taxon>Pseudomonadota</taxon>
        <taxon>Gammaproteobacteria</taxon>
        <taxon>Lysobacterales</taxon>
        <taxon>Lysobacteraceae</taxon>
        <taxon>Stenotrophomonas</taxon>
    </lineage>
</organism>
<dbReference type="GO" id="GO:0004386">
    <property type="term" value="F:helicase activity"/>
    <property type="evidence" value="ECO:0007669"/>
    <property type="project" value="UniProtKB-KW"/>
</dbReference>
<name>A0ABY9YMF4_9GAMM</name>
<evidence type="ECO:0000256" key="9">
    <source>
        <dbReference type="ARBA" id="ARBA00034808"/>
    </source>
</evidence>
<dbReference type="Pfam" id="PF13361">
    <property type="entry name" value="UvrD_C"/>
    <property type="match status" value="1"/>
</dbReference>
<accession>A0ABY9YMF4</accession>
<evidence type="ECO:0000256" key="2">
    <source>
        <dbReference type="ARBA" id="ARBA00022741"/>
    </source>
</evidence>
<dbReference type="EMBL" id="CP115541">
    <property type="protein sequence ID" value="WNH52078.1"/>
    <property type="molecule type" value="Genomic_DNA"/>
</dbReference>
<keyword evidence="5 12" id="KW-0067">ATP-binding</keyword>
<comment type="catalytic activity">
    <reaction evidence="11">
        <text>ATP + H2O = ADP + phosphate + H(+)</text>
        <dbReference type="Rhea" id="RHEA:13065"/>
        <dbReference type="ChEBI" id="CHEBI:15377"/>
        <dbReference type="ChEBI" id="CHEBI:15378"/>
        <dbReference type="ChEBI" id="CHEBI:30616"/>
        <dbReference type="ChEBI" id="CHEBI:43474"/>
        <dbReference type="ChEBI" id="CHEBI:456216"/>
        <dbReference type="EC" id="5.6.2.4"/>
    </reaction>
</comment>
<dbReference type="InterPro" id="IPR000212">
    <property type="entry name" value="DNA_helicase_UvrD/REP"/>
</dbReference>
<keyword evidence="7" id="KW-0413">Isomerase</keyword>
<dbReference type="SUPFAM" id="SSF52540">
    <property type="entry name" value="P-loop containing nucleoside triphosphate hydrolases"/>
    <property type="match status" value="1"/>
</dbReference>